<organism evidence="1 2">
    <name type="scientific">Leisingera methylohalidivorans DSM 14336</name>
    <dbReference type="NCBI Taxonomy" id="999552"/>
    <lineage>
        <taxon>Bacteria</taxon>
        <taxon>Pseudomonadati</taxon>
        <taxon>Pseudomonadota</taxon>
        <taxon>Alphaproteobacteria</taxon>
        <taxon>Rhodobacterales</taxon>
        <taxon>Roseobacteraceae</taxon>
        <taxon>Leisingera</taxon>
    </lineage>
</organism>
<evidence type="ECO:0000313" key="2">
    <source>
        <dbReference type="Proteomes" id="UP000018780"/>
    </source>
</evidence>
<name>V9W135_9RHOB</name>
<dbReference type="PATRIC" id="fig|999552.6.peg.815"/>
<keyword evidence="2" id="KW-1185">Reference proteome</keyword>
<protein>
    <submittedName>
        <fullName evidence="1">Uncharacterized protein</fullName>
    </submittedName>
</protein>
<dbReference type="OrthoDB" id="7869539at2"/>
<sequence length="81" mass="8880">MALKINQIDEQSVTGILDGVASFQVNASEDGVTARISKWTCTLAGRAMYSVSGMRSSAYEALARYREEQKQSLNSQVQSVF</sequence>
<evidence type="ECO:0000313" key="1">
    <source>
        <dbReference type="EMBL" id="AHD02877.1"/>
    </source>
</evidence>
<accession>V9W135</accession>
<reference evidence="1 2" key="1">
    <citation type="submission" date="2013-09" db="EMBL/GenBank/DDBJ databases">
        <authorList>
            <consortium name="DOE Joint Genome Institute"/>
            <person name="Klenk H.-P."/>
            <person name="Huntemann M."/>
            <person name="Han J."/>
            <person name="Chen A."/>
            <person name="Kyrpides N."/>
            <person name="Mavromatis K."/>
            <person name="Markowitz V."/>
            <person name="Palaniappan K."/>
            <person name="Ivanova N."/>
            <person name="Schaumberg A."/>
            <person name="Pati A."/>
            <person name="Liolios K."/>
            <person name="Nordberg H.P."/>
            <person name="Cantor M.N."/>
            <person name="Hua S.X."/>
            <person name="Woyke T."/>
        </authorList>
    </citation>
    <scope>NUCLEOTIDE SEQUENCE [LARGE SCALE GENOMIC DNA]</scope>
    <source>
        <strain evidence="1 2">DSM 14336</strain>
    </source>
</reference>
<dbReference type="HOGENOM" id="CLU_2720000_0_0_5"/>
<dbReference type="EMBL" id="CP006773">
    <property type="protein sequence ID" value="AHD02877.1"/>
    <property type="molecule type" value="Genomic_DNA"/>
</dbReference>
<dbReference type="AlphaFoldDB" id="V9W135"/>
<dbReference type="Proteomes" id="UP000018780">
    <property type="component" value="Chromosome"/>
</dbReference>
<dbReference type="KEGG" id="lmd:METH_04110"/>
<dbReference type="RefSeq" id="WP_024089118.1">
    <property type="nucleotide sequence ID" value="NC_023135.1"/>
</dbReference>
<gene>
    <name evidence="1" type="ORF">METH_04110</name>
</gene>
<proteinExistence type="predicted"/>